<dbReference type="EMBL" id="CAJVQC010001651">
    <property type="protein sequence ID" value="CAG8498067.1"/>
    <property type="molecule type" value="Genomic_DNA"/>
</dbReference>
<dbReference type="Proteomes" id="UP000789920">
    <property type="component" value="Unassembled WGS sequence"/>
</dbReference>
<organism evidence="1 2">
    <name type="scientific">Racocetra persica</name>
    <dbReference type="NCBI Taxonomy" id="160502"/>
    <lineage>
        <taxon>Eukaryota</taxon>
        <taxon>Fungi</taxon>
        <taxon>Fungi incertae sedis</taxon>
        <taxon>Mucoromycota</taxon>
        <taxon>Glomeromycotina</taxon>
        <taxon>Glomeromycetes</taxon>
        <taxon>Diversisporales</taxon>
        <taxon>Gigasporaceae</taxon>
        <taxon>Racocetra</taxon>
    </lineage>
</organism>
<comment type="caution">
    <text evidence="1">The sequence shown here is derived from an EMBL/GenBank/DDBJ whole genome shotgun (WGS) entry which is preliminary data.</text>
</comment>
<evidence type="ECO:0000313" key="2">
    <source>
        <dbReference type="Proteomes" id="UP000789920"/>
    </source>
</evidence>
<evidence type="ECO:0000313" key="1">
    <source>
        <dbReference type="EMBL" id="CAG8498067.1"/>
    </source>
</evidence>
<gene>
    <name evidence="1" type="ORF">RPERSI_LOCUS1692</name>
</gene>
<keyword evidence="2" id="KW-1185">Reference proteome</keyword>
<reference evidence="1" key="1">
    <citation type="submission" date="2021-06" db="EMBL/GenBank/DDBJ databases">
        <authorList>
            <person name="Kallberg Y."/>
            <person name="Tangrot J."/>
            <person name="Rosling A."/>
        </authorList>
    </citation>
    <scope>NUCLEOTIDE SEQUENCE</scope>
    <source>
        <strain evidence="1">MA461A</strain>
    </source>
</reference>
<protein>
    <submittedName>
        <fullName evidence="1">8427_t:CDS:1</fullName>
    </submittedName>
</protein>
<sequence>MKLRRFVIIITLVTIAVGMFFPVYSIFLRNKLERSSFLTPSSMNKNKRDVDIETSTGFGIMLFKLVKKSVISVSPNDPSPENSPPDFRPKKISSEHSKNEDPSYTPTKNNSSSPTPSPQPSTSVGSSELDVKKLQEEEETLHKIIVVLCSLGASLVLVAIAIAVLFWKVRKQQEINNNYFNNQNGEDNVDKNDKNVDDVQDKSDDGTNIDMTVIVNDSVVNDSAINNNLNADVYYVNTESLDKKQLTMSTISQLTMPPYPSTYDLSIVPTAPSAEEIAPHNELDPRASNFSTPPINLSDPPAYSPYGPSAPPLYSHPYGPIDSIYTDDNSYVTPTAFIGTSTLQALNTGSIFVSDAPTLPEETDTSLFSTAISKIDDDGNDISSFGPSNNQSTM</sequence>
<proteinExistence type="predicted"/>
<accession>A0ACA9KXM5</accession>
<name>A0ACA9KXM5_9GLOM</name>